<dbReference type="Proteomes" id="UP000249056">
    <property type="component" value="Unassembled WGS sequence"/>
</dbReference>
<keyword evidence="5" id="KW-1185">Reference proteome</keyword>
<dbReference type="GO" id="GO:0006338">
    <property type="term" value="P:chromatin remodeling"/>
    <property type="evidence" value="ECO:0007669"/>
    <property type="project" value="UniProtKB-ARBA"/>
</dbReference>
<comment type="caution">
    <text evidence="4">The sequence shown here is derived from an EMBL/GenBank/DDBJ whole genome shotgun (WGS) entry which is preliminary data.</text>
</comment>
<reference evidence="4 5" key="1">
    <citation type="submission" date="2018-06" db="EMBL/GenBank/DDBJ databases">
        <title>Genome Sequence of the Brown Rot Fungal Pathogen Monilinia fructigena.</title>
        <authorList>
            <person name="Landi L."/>
            <person name="De Miccolis Angelini R.M."/>
            <person name="Pollastro S."/>
            <person name="Abate D."/>
            <person name="Faretra F."/>
            <person name="Romanazzi G."/>
        </authorList>
    </citation>
    <scope>NUCLEOTIDE SEQUENCE [LARGE SCALE GENOMIC DNA]</scope>
    <source>
        <strain evidence="4 5">Mfrg269</strain>
    </source>
</reference>
<protein>
    <recommendedName>
        <fullName evidence="3">Chromo domain-containing protein</fullName>
    </recommendedName>
</protein>
<feature type="region of interest" description="Disordered" evidence="2">
    <location>
        <begin position="22"/>
        <end position="47"/>
    </location>
</feature>
<feature type="region of interest" description="Disordered" evidence="2">
    <location>
        <begin position="60"/>
        <end position="132"/>
    </location>
</feature>
<evidence type="ECO:0000313" key="5">
    <source>
        <dbReference type="Proteomes" id="UP000249056"/>
    </source>
</evidence>
<gene>
    <name evidence="4" type="ORF">DID88_003746</name>
</gene>
<dbReference type="OrthoDB" id="3440156at2759"/>
<evidence type="ECO:0000256" key="2">
    <source>
        <dbReference type="SAM" id="MobiDB-lite"/>
    </source>
</evidence>
<name>A0A395IV20_9HELO</name>
<dbReference type="CDD" id="cd00024">
    <property type="entry name" value="CD_CSD"/>
    <property type="match status" value="1"/>
</dbReference>
<feature type="compositionally biased region" description="Basic and acidic residues" evidence="2">
    <location>
        <begin position="367"/>
        <end position="395"/>
    </location>
</feature>
<evidence type="ECO:0000313" key="4">
    <source>
        <dbReference type="EMBL" id="RAL63704.1"/>
    </source>
</evidence>
<dbReference type="AlphaFoldDB" id="A0A395IV20"/>
<evidence type="ECO:0000259" key="3">
    <source>
        <dbReference type="PROSITE" id="PS50013"/>
    </source>
</evidence>
<dbReference type="PROSITE" id="PS50013">
    <property type="entry name" value="CHROMO_2"/>
    <property type="match status" value="1"/>
</dbReference>
<comment type="subunit">
    <text evidence="1">Component of the NuA4 histone acetyltransferase complex.</text>
</comment>
<feature type="compositionally biased region" description="Basic and acidic residues" evidence="2">
    <location>
        <begin position="345"/>
        <end position="359"/>
    </location>
</feature>
<sequence length="662" mass="75170">MTTFDPIFYDYVPTAPRFKSATAQHAPAQKQSSIPNKTECIEPNSAPFDSTRQVAVVVSADDDPGYGSEIRGNRVGTTTVYSDNMENNEEDNDNRELPTTEELQYTSLRSKDVVPKDSSPDDTTRGDENIALNTQNNDCLWMKEITDPPSSEGILTERHQNSWGTQGTGRLLVLADNESDIPNLQATSVSTSAYLPDHEKLWDVEEGGFENEDPPIEQETLASMFGQDQPYSYQNPTGTSQNHINLLENDKSKQSASETASLYPLLTILDENSEGMGNKEISEDGTDLLLAFEKKEKSSATILGFPYSYPHFAELSHLHNDQGHEQSVISYSGSEELGDGSVPQQDHDVDQPEQQQHEEAPEEAVWEDDKNHHMMDGGKRKRTYQDKTNEIHSFEDSIPDTNSKDDNNPQPAKRRKPQLLPLDDASALSPKYNRKCRLRQRHSRSLPLTTQHEMNNGQSRNNCNHLLSFRNNDYSYASQTFRNSGDMIESVSIAEYHEWPLQGLIKCAMIENETTYKISLQLDHVPEHFHASILSKSLGFDTDNVIIDTSNTVNITGEDEWEVNTILAVRKRYNKLEYRADWLGVDEDSKYYPASDFKYSPHKIRDFHLTHPYLPGPPENLLKWIKKWEDGVDNYDELNRSKEMSQYSRTRFFSEGGCGVMI</sequence>
<feature type="region of interest" description="Disordered" evidence="2">
    <location>
        <begin position="333"/>
        <end position="427"/>
    </location>
</feature>
<accession>A0A395IV20</accession>
<dbReference type="InterPro" id="IPR000953">
    <property type="entry name" value="Chromo/chromo_shadow_dom"/>
</dbReference>
<evidence type="ECO:0000256" key="1">
    <source>
        <dbReference type="ARBA" id="ARBA00011353"/>
    </source>
</evidence>
<feature type="domain" description="Chromo" evidence="3">
    <location>
        <begin position="561"/>
        <end position="619"/>
    </location>
</feature>
<organism evidence="4 5">
    <name type="scientific">Monilinia fructigena</name>
    <dbReference type="NCBI Taxonomy" id="38457"/>
    <lineage>
        <taxon>Eukaryota</taxon>
        <taxon>Fungi</taxon>
        <taxon>Dikarya</taxon>
        <taxon>Ascomycota</taxon>
        <taxon>Pezizomycotina</taxon>
        <taxon>Leotiomycetes</taxon>
        <taxon>Helotiales</taxon>
        <taxon>Sclerotiniaceae</taxon>
        <taxon>Monilinia</taxon>
    </lineage>
</organism>
<feature type="compositionally biased region" description="Basic and acidic residues" evidence="2">
    <location>
        <begin position="109"/>
        <end position="128"/>
    </location>
</feature>
<proteinExistence type="predicted"/>
<dbReference type="InterPro" id="IPR016197">
    <property type="entry name" value="Chromo-like_dom_sf"/>
</dbReference>
<dbReference type="EMBL" id="QKRW01000018">
    <property type="protein sequence ID" value="RAL63704.1"/>
    <property type="molecule type" value="Genomic_DNA"/>
</dbReference>
<dbReference type="Gene3D" id="2.40.50.40">
    <property type="match status" value="1"/>
</dbReference>
<dbReference type="SUPFAM" id="SSF54160">
    <property type="entry name" value="Chromo domain-like"/>
    <property type="match status" value="1"/>
</dbReference>